<protein>
    <submittedName>
        <fullName evidence="1">Uncharacterized protein</fullName>
    </submittedName>
</protein>
<keyword evidence="2" id="KW-1185">Reference proteome</keyword>
<gene>
    <name evidence="1" type="ORF">DILT_LOCUS8852</name>
</gene>
<dbReference type="EMBL" id="UYRU01055367">
    <property type="protein sequence ID" value="VDN13021.1"/>
    <property type="molecule type" value="Genomic_DNA"/>
</dbReference>
<organism evidence="1 2">
    <name type="scientific">Dibothriocephalus latus</name>
    <name type="common">Fish tapeworm</name>
    <name type="synonym">Diphyllobothrium latum</name>
    <dbReference type="NCBI Taxonomy" id="60516"/>
    <lineage>
        <taxon>Eukaryota</taxon>
        <taxon>Metazoa</taxon>
        <taxon>Spiralia</taxon>
        <taxon>Lophotrochozoa</taxon>
        <taxon>Platyhelminthes</taxon>
        <taxon>Cestoda</taxon>
        <taxon>Eucestoda</taxon>
        <taxon>Diphyllobothriidea</taxon>
        <taxon>Diphyllobothriidae</taxon>
        <taxon>Dibothriocephalus</taxon>
    </lineage>
</organism>
<dbReference type="AlphaFoldDB" id="A0A3P7M406"/>
<sequence length="185" mass="20758">MSFENCHGDVSCTSNGTIVSSFGLSEQVSVSNSAPEDCQLPVINISADWTKQLYNHTRSLNSEFIGMGLQPFLIFGLKDHSMATVQYNLLISSCLGLFERQIRTIRALEVAEDSLRRVTGDLEHSRKMNRRLQGDLAAANIVNNQNRERERRLEAEKTAVNAQLRSAKDTVSSIYLKWCSPCYPD</sequence>
<evidence type="ECO:0000313" key="2">
    <source>
        <dbReference type="Proteomes" id="UP000281553"/>
    </source>
</evidence>
<proteinExistence type="predicted"/>
<dbReference type="Proteomes" id="UP000281553">
    <property type="component" value="Unassembled WGS sequence"/>
</dbReference>
<name>A0A3P7M406_DIBLA</name>
<reference evidence="1 2" key="1">
    <citation type="submission" date="2018-11" db="EMBL/GenBank/DDBJ databases">
        <authorList>
            <consortium name="Pathogen Informatics"/>
        </authorList>
    </citation>
    <scope>NUCLEOTIDE SEQUENCE [LARGE SCALE GENOMIC DNA]</scope>
</reference>
<evidence type="ECO:0000313" key="1">
    <source>
        <dbReference type="EMBL" id="VDN13021.1"/>
    </source>
</evidence>
<accession>A0A3P7M406</accession>
<dbReference type="OrthoDB" id="6287032at2759"/>